<evidence type="ECO:0000313" key="5">
    <source>
        <dbReference type="Proteomes" id="UP001301958"/>
    </source>
</evidence>
<evidence type="ECO:0000313" key="4">
    <source>
        <dbReference type="EMBL" id="KAK4228646.1"/>
    </source>
</evidence>
<reference evidence="4" key="1">
    <citation type="journal article" date="2023" name="Mol. Phylogenet. Evol.">
        <title>Genome-scale phylogeny and comparative genomics of the fungal order Sordariales.</title>
        <authorList>
            <person name="Hensen N."/>
            <person name="Bonometti L."/>
            <person name="Westerberg I."/>
            <person name="Brannstrom I.O."/>
            <person name="Guillou S."/>
            <person name="Cros-Aarteil S."/>
            <person name="Calhoun S."/>
            <person name="Haridas S."/>
            <person name="Kuo A."/>
            <person name="Mondo S."/>
            <person name="Pangilinan J."/>
            <person name="Riley R."/>
            <person name="LaButti K."/>
            <person name="Andreopoulos B."/>
            <person name="Lipzen A."/>
            <person name="Chen C."/>
            <person name="Yan M."/>
            <person name="Daum C."/>
            <person name="Ng V."/>
            <person name="Clum A."/>
            <person name="Steindorff A."/>
            <person name="Ohm R.A."/>
            <person name="Martin F."/>
            <person name="Silar P."/>
            <person name="Natvig D.O."/>
            <person name="Lalanne C."/>
            <person name="Gautier V."/>
            <person name="Ament-Velasquez S.L."/>
            <person name="Kruys A."/>
            <person name="Hutchinson M.I."/>
            <person name="Powell A.J."/>
            <person name="Barry K."/>
            <person name="Miller A.N."/>
            <person name="Grigoriev I.V."/>
            <person name="Debuchy R."/>
            <person name="Gladieux P."/>
            <person name="Hiltunen Thoren M."/>
            <person name="Johannesson H."/>
        </authorList>
    </citation>
    <scope>NUCLEOTIDE SEQUENCE</scope>
    <source>
        <strain evidence="4">CBS 990.96</strain>
    </source>
</reference>
<dbReference type="PANTHER" id="PTHR48081:SF8">
    <property type="entry name" value="ALPHA_BETA HYDROLASE FOLD-3 DOMAIN-CONTAINING PROTEIN-RELATED"/>
    <property type="match status" value="1"/>
</dbReference>
<dbReference type="Pfam" id="PF07859">
    <property type="entry name" value="Abhydrolase_3"/>
    <property type="match status" value="1"/>
</dbReference>
<dbReference type="GO" id="GO:0016787">
    <property type="term" value="F:hydrolase activity"/>
    <property type="evidence" value="ECO:0007669"/>
    <property type="project" value="UniProtKB-KW"/>
</dbReference>
<evidence type="ECO:0000256" key="1">
    <source>
        <dbReference type="ARBA" id="ARBA00022801"/>
    </source>
</evidence>
<dbReference type="EMBL" id="MU865316">
    <property type="protein sequence ID" value="KAK4228646.1"/>
    <property type="molecule type" value="Genomic_DNA"/>
</dbReference>
<keyword evidence="1 4" id="KW-0378">Hydrolase</keyword>
<dbReference type="SUPFAM" id="SSF53474">
    <property type="entry name" value="alpha/beta-Hydrolases"/>
    <property type="match status" value="1"/>
</dbReference>
<feature type="region of interest" description="Disordered" evidence="2">
    <location>
        <begin position="1"/>
        <end position="34"/>
    </location>
</feature>
<dbReference type="PANTHER" id="PTHR48081">
    <property type="entry name" value="AB HYDROLASE SUPERFAMILY PROTEIN C4A8.06C"/>
    <property type="match status" value="1"/>
</dbReference>
<feature type="domain" description="Alpha/beta hydrolase fold-3" evidence="3">
    <location>
        <begin position="117"/>
        <end position="342"/>
    </location>
</feature>
<dbReference type="AlphaFoldDB" id="A0AAN7GWR9"/>
<protein>
    <submittedName>
        <fullName evidence="4">Alpha/Beta hydrolase protein</fullName>
    </submittedName>
</protein>
<reference evidence="4" key="2">
    <citation type="submission" date="2023-05" db="EMBL/GenBank/DDBJ databases">
        <authorList>
            <consortium name="Lawrence Berkeley National Laboratory"/>
            <person name="Steindorff A."/>
            <person name="Hensen N."/>
            <person name="Bonometti L."/>
            <person name="Westerberg I."/>
            <person name="Brannstrom I.O."/>
            <person name="Guillou S."/>
            <person name="Cros-Aarteil S."/>
            <person name="Calhoun S."/>
            <person name="Haridas S."/>
            <person name="Kuo A."/>
            <person name="Mondo S."/>
            <person name="Pangilinan J."/>
            <person name="Riley R."/>
            <person name="Labutti K."/>
            <person name="Andreopoulos B."/>
            <person name="Lipzen A."/>
            <person name="Chen C."/>
            <person name="Yanf M."/>
            <person name="Daum C."/>
            <person name="Ng V."/>
            <person name="Clum A."/>
            <person name="Ohm R."/>
            <person name="Martin F."/>
            <person name="Silar P."/>
            <person name="Natvig D."/>
            <person name="Lalanne C."/>
            <person name="Gautier V."/>
            <person name="Ament-Velasquez S.L."/>
            <person name="Kruys A."/>
            <person name="Hutchinson M.I."/>
            <person name="Powell A.J."/>
            <person name="Barry K."/>
            <person name="Miller A.N."/>
            <person name="Grigoriev I.V."/>
            <person name="Debuchy R."/>
            <person name="Gladieux P."/>
            <person name="Thoren M.H."/>
            <person name="Johannesson H."/>
        </authorList>
    </citation>
    <scope>NUCLEOTIDE SEQUENCE</scope>
    <source>
        <strain evidence="4">CBS 990.96</strain>
    </source>
</reference>
<sequence>MATIPTVDGIPVPKSFTIETPPEPTEEQKKPLETAKDVVGDKPPSRFWLRMSAGWWRSLQVVGMSLHCLAPPRPPGPAFTKNIPSTISKSKGNFTLQFYTPKSYDQAKKSGKKFPAVVNFHGGGFTIGSATDDSRFARFVTEKCNAVFVCADYRLSPEYPFPVAVEDAADAVLYLIRKAEELNIDPLKLATSGFSAGGNLALTGPICLSQHLKALKASGETVPNHCLRAISTWYPICDYTTSREVKRAASVRPDQTLPPTLTSLFDNAYLYPKDLNLSSPLLSPSKASDQELVDSMPETIIFYTCEWDMLQKEGQELAERLGKAPISRDVKHKMIPRVPHAWDKSPDPTKPAPGSEEVYAECCRYLKQVFERE</sequence>
<dbReference type="Proteomes" id="UP001301958">
    <property type="component" value="Unassembled WGS sequence"/>
</dbReference>
<evidence type="ECO:0000259" key="3">
    <source>
        <dbReference type="Pfam" id="PF07859"/>
    </source>
</evidence>
<name>A0AAN7GWR9_9PEZI</name>
<evidence type="ECO:0000256" key="2">
    <source>
        <dbReference type="SAM" id="MobiDB-lite"/>
    </source>
</evidence>
<proteinExistence type="predicted"/>
<gene>
    <name evidence="4" type="ORF">QBC38DRAFT_148005</name>
</gene>
<dbReference type="InterPro" id="IPR029058">
    <property type="entry name" value="AB_hydrolase_fold"/>
</dbReference>
<accession>A0AAN7GWR9</accession>
<organism evidence="4 5">
    <name type="scientific">Podospora fimiseda</name>
    <dbReference type="NCBI Taxonomy" id="252190"/>
    <lineage>
        <taxon>Eukaryota</taxon>
        <taxon>Fungi</taxon>
        <taxon>Dikarya</taxon>
        <taxon>Ascomycota</taxon>
        <taxon>Pezizomycotina</taxon>
        <taxon>Sordariomycetes</taxon>
        <taxon>Sordariomycetidae</taxon>
        <taxon>Sordariales</taxon>
        <taxon>Podosporaceae</taxon>
        <taxon>Podospora</taxon>
    </lineage>
</organism>
<dbReference type="Gene3D" id="3.40.50.1820">
    <property type="entry name" value="alpha/beta hydrolase"/>
    <property type="match status" value="1"/>
</dbReference>
<dbReference type="InterPro" id="IPR050300">
    <property type="entry name" value="GDXG_lipolytic_enzyme"/>
</dbReference>
<dbReference type="InterPro" id="IPR013094">
    <property type="entry name" value="AB_hydrolase_3"/>
</dbReference>
<keyword evidence="5" id="KW-1185">Reference proteome</keyword>
<comment type="caution">
    <text evidence="4">The sequence shown here is derived from an EMBL/GenBank/DDBJ whole genome shotgun (WGS) entry which is preliminary data.</text>
</comment>